<comment type="caution">
    <text evidence="2">The sequence shown here is derived from an EMBL/GenBank/DDBJ whole genome shotgun (WGS) entry which is preliminary data.</text>
</comment>
<evidence type="ECO:0000256" key="1">
    <source>
        <dbReference type="SAM" id="Phobius"/>
    </source>
</evidence>
<feature type="transmembrane region" description="Helical" evidence="1">
    <location>
        <begin position="47"/>
        <end position="65"/>
    </location>
</feature>
<feature type="transmembrane region" description="Helical" evidence="1">
    <location>
        <begin position="109"/>
        <end position="132"/>
    </location>
</feature>
<dbReference type="RefSeq" id="WP_078488223.1">
    <property type="nucleotide sequence ID" value="NZ_MPRJ01000104.1"/>
</dbReference>
<proteinExistence type="predicted"/>
<protein>
    <submittedName>
        <fullName evidence="2">Uncharacterized protein</fullName>
    </submittedName>
</protein>
<feature type="transmembrane region" description="Helical" evidence="1">
    <location>
        <begin position="15"/>
        <end position="35"/>
    </location>
</feature>
<name>A0A1T2KPX5_9GAMM</name>
<dbReference type="Proteomes" id="UP000190896">
    <property type="component" value="Unassembled WGS sequence"/>
</dbReference>
<evidence type="ECO:0000313" key="2">
    <source>
        <dbReference type="EMBL" id="OOZ34756.1"/>
    </source>
</evidence>
<organism evidence="2 3">
    <name type="scientific">Solemya velesiana gill symbiont</name>
    <dbReference type="NCBI Taxonomy" id="1918948"/>
    <lineage>
        <taxon>Bacteria</taxon>
        <taxon>Pseudomonadati</taxon>
        <taxon>Pseudomonadota</taxon>
        <taxon>Gammaproteobacteria</taxon>
        <taxon>sulfur-oxidizing symbionts</taxon>
    </lineage>
</organism>
<dbReference type="AlphaFoldDB" id="A0A1T2KPX5"/>
<evidence type="ECO:0000313" key="3">
    <source>
        <dbReference type="Proteomes" id="UP000190896"/>
    </source>
</evidence>
<keyword evidence="1" id="KW-0472">Membrane</keyword>
<keyword evidence="1" id="KW-0812">Transmembrane</keyword>
<dbReference type="EMBL" id="MPRJ01000104">
    <property type="protein sequence ID" value="OOZ34756.1"/>
    <property type="molecule type" value="Genomic_DNA"/>
</dbReference>
<accession>A0A1T2KPX5</accession>
<keyword evidence="1" id="KW-1133">Transmembrane helix</keyword>
<sequence>MADTNPLDPEKTQQILWGALLGSVSLLGGVIWFLATQVETTPVSQEILDIILWVGFLSALPYLGLKLAAKRQSEERRWQTQPTPGTESEAKQKNLQRFIIGASLAEMPAMFAIVYTALGGSIGWAFALLLAARPSTTRII</sequence>
<keyword evidence="3" id="KW-1185">Reference proteome</keyword>
<reference evidence="2 3" key="1">
    <citation type="submission" date="2016-11" db="EMBL/GenBank/DDBJ databases">
        <title>Mixed transmission modes and dynamic genome evolution in an obligate animal-bacterial symbiosis.</title>
        <authorList>
            <person name="Russell S.L."/>
            <person name="Corbett-Detig R.B."/>
            <person name="Cavanaugh C.M."/>
        </authorList>
    </citation>
    <scope>NUCLEOTIDE SEQUENCE [LARGE SCALE GENOMIC DNA]</scope>
    <source>
        <strain evidence="2">Se-Cadez</strain>
    </source>
</reference>
<gene>
    <name evidence="2" type="ORF">BOW51_11915</name>
</gene>